<evidence type="ECO:0000313" key="3">
    <source>
        <dbReference type="EMBL" id="AII05847.1"/>
    </source>
</evidence>
<dbReference type="Proteomes" id="UP000028488">
    <property type="component" value="Chromosome"/>
</dbReference>
<dbReference type="Pfam" id="PF08327">
    <property type="entry name" value="AHSA1"/>
    <property type="match status" value="1"/>
</dbReference>
<dbReference type="SUPFAM" id="SSF55961">
    <property type="entry name" value="Bet v1-like"/>
    <property type="match status" value="1"/>
</dbReference>
<dbReference type="Gene3D" id="3.30.530.20">
    <property type="match status" value="1"/>
</dbReference>
<dbReference type="AlphaFoldDB" id="A0A076EKV8"/>
<comment type="similarity">
    <text evidence="1">Belongs to the AHA1 family.</text>
</comment>
<name>A0A076EKV8_RHOOP</name>
<dbReference type="EMBL" id="CP008947">
    <property type="protein sequence ID" value="AII05847.1"/>
    <property type="molecule type" value="Genomic_DNA"/>
</dbReference>
<dbReference type="eggNOG" id="COG3832">
    <property type="taxonomic scope" value="Bacteria"/>
</dbReference>
<sequence length="187" mass="20854">MTEPDARRDFRPGPLRHVEARPDGTRWTLTFVRDFTHSPSALWTALTDPGELPQWAPYTADRNLGTVGPATLIMVDGQDRTELDGTVTRAEAPHVLEHTWGDDLLLWTIEETDAGTRLTLRHTLDDQRTAAMTAAGWHMCLDVAEALLDGNPIGPIVGAEAMDYGWRELNEQYSERLGVEPIDPTLQ</sequence>
<dbReference type="RefSeq" id="WP_037233071.1">
    <property type="nucleotide sequence ID" value="NZ_CP008947.1"/>
</dbReference>
<feature type="domain" description="Activator of Hsp90 ATPase homologue 1/2-like C-terminal" evidence="2">
    <location>
        <begin position="37"/>
        <end position="147"/>
    </location>
</feature>
<protein>
    <submittedName>
        <fullName evidence="3">ATPase</fullName>
    </submittedName>
</protein>
<dbReference type="InterPro" id="IPR023393">
    <property type="entry name" value="START-like_dom_sf"/>
</dbReference>
<proteinExistence type="inferred from homology"/>
<gene>
    <name evidence="3" type="ORF">EP51_15110</name>
</gene>
<dbReference type="CDD" id="cd08899">
    <property type="entry name" value="SRPBCC_CalC_Aha1-like_6"/>
    <property type="match status" value="1"/>
</dbReference>
<reference evidence="3 4" key="1">
    <citation type="submission" date="2014-07" db="EMBL/GenBank/DDBJ databases">
        <title>Genome Sequence of Rhodococcus opacus Strain R7, a Biodegrader of Mono- and Polycyclic Aromatic Hydrocarbons.</title>
        <authorList>
            <person name="Di Gennaro P."/>
            <person name="Zampolli J."/>
            <person name="Presti I."/>
            <person name="Cappelletti M."/>
            <person name="D'Ursi P."/>
            <person name="Orro A."/>
            <person name="Mezzelani A."/>
            <person name="Milanesi L."/>
        </authorList>
    </citation>
    <scope>NUCLEOTIDE SEQUENCE [LARGE SCALE GENOMIC DNA]</scope>
    <source>
        <strain evidence="3 4">R7</strain>
    </source>
</reference>
<evidence type="ECO:0000256" key="1">
    <source>
        <dbReference type="ARBA" id="ARBA00006817"/>
    </source>
</evidence>
<evidence type="ECO:0000313" key="4">
    <source>
        <dbReference type="Proteomes" id="UP000028488"/>
    </source>
</evidence>
<organism evidence="3 4">
    <name type="scientific">Rhodococcus opacus</name>
    <name type="common">Nocardia opaca</name>
    <dbReference type="NCBI Taxonomy" id="37919"/>
    <lineage>
        <taxon>Bacteria</taxon>
        <taxon>Bacillati</taxon>
        <taxon>Actinomycetota</taxon>
        <taxon>Actinomycetes</taxon>
        <taxon>Mycobacteriales</taxon>
        <taxon>Nocardiaceae</taxon>
        <taxon>Rhodococcus</taxon>
    </lineage>
</organism>
<evidence type="ECO:0000259" key="2">
    <source>
        <dbReference type="Pfam" id="PF08327"/>
    </source>
</evidence>
<accession>A0A076EKV8</accession>
<dbReference type="InterPro" id="IPR013538">
    <property type="entry name" value="ASHA1/2-like_C"/>
</dbReference>